<sequence length="368" mass="41754">MQTYLVGGAVRDQLLGRVIKERDYVVVGATIEEMKRLGYTQVGKDFPVFLHPQSKEEYALARTERKQGQGYTGFICDFNPNITLEQDLERRDLTVNAIAQGEDGQLFDPFNGQADLEKRLLRHVSAAFSEDPLRVLRVARFRARYHYLGFQIADETQALMRNIAQSGELQALTPERVWMEWQKALDDGYIHIFIDALAQCDALSIFCPELANIWPSEKQSLEAQIDYGRSHDCTPPCQFAQVMQPLDAKARQAFYEHYRVPKQYMEISEALANHGALLSQENWQAKELVTLFNELDIWRRPQRLDDLVQAYTCAQLGDFSRQALLLKAAEAAQQVNAQTYIAQGIQGAAIKTALAQGRIEAIENVLAP</sequence>
<evidence type="ECO:0000256" key="8">
    <source>
        <dbReference type="ARBA" id="ARBA00022840"/>
    </source>
</evidence>
<dbReference type="Pfam" id="PF12627">
    <property type="entry name" value="PolyA_pol_RNAbd"/>
    <property type="match status" value="1"/>
</dbReference>
<evidence type="ECO:0000256" key="7">
    <source>
        <dbReference type="ARBA" id="ARBA00022800"/>
    </source>
</evidence>
<evidence type="ECO:0000256" key="9">
    <source>
        <dbReference type="ARBA" id="ARBA00022842"/>
    </source>
</evidence>
<evidence type="ECO:0000256" key="10">
    <source>
        <dbReference type="ARBA" id="ARBA00022884"/>
    </source>
</evidence>
<evidence type="ECO:0000313" key="15">
    <source>
        <dbReference type="Proteomes" id="UP001447008"/>
    </source>
</evidence>
<dbReference type="InterPro" id="IPR002646">
    <property type="entry name" value="PolA_pol_head_dom"/>
</dbReference>
<keyword evidence="3" id="KW-0819">tRNA processing</keyword>
<keyword evidence="7" id="KW-0692">RNA repair</keyword>
<proteinExistence type="inferred from homology"/>
<keyword evidence="5" id="KW-0479">Metal-binding</keyword>
<keyword evidence="6" id="KW-0547">Nucleotide-binding</keyword>
<evidence type="ECO:0000313" key="14">
    <source>
        <dbReference type="EMBL" id="MEM0514151.1"/>
    </source>
</evidence>
<dbReference type="RefSeq" id="WP_342675676.1">
    <property type="nucleotide sequence ID" value="NZ_JBCGCU010000001.1"/>
</dbReference>
<evidence type="ECO:0000259" key="13">
    <source>
        <dbReference type="Pfam" id="PF12627"/>
    </source>
</evidence>
<keyword evidence="15" id="KW-1185">Reference proteome</keyword>
<dbReference type="Pfam" id="PF01743">
    <property type="entry name" value="PolyA_pol"/>
    <property type="match status" value="1"/>
</dbReference>
<evidence type="ECO:0000256" key="2">
    <source>
        <dbReference type="ARBA" id="ARBA00022679"/>
    </source>
</evidence>
<dbReference type="InterPro" id="IPR012006">
    <property type="entry name" value="CCA_bact"/>
</dbReference>
<dbReference type="PIRSF" id="PIRSF000813">
    <property type="entry name" value="CCA_bact"/>
    <property type="match status" value="1"/>
</dbReference>
<keyword evidence="4" id="KW-0548">Nucleotidyltransferase</keyword>
<keyword evidence="9" id="KW-0460">Magnesium</keyword>
<feature type="domain" description="Poly A polymerase head" evidence="12">
    <location>
        <begin position="3"/>
        <end position="122"/>
    </location>
</feature>
<reference evidence="14 15" key="1">
    <citation type="submission" date="2024-03" db="EMBL/GenBank/DDBJ databases">
        <title>Pseudoalteromonas qingdaonensis sp. nov., isolated from the intestines of marine benthic organisms.</title>
        <authorList>
            <person name="Lin X."/>
            <person name="Fang S."/>
            <person name="Hu X."/>
        </authorList>
    </citation>
    <scope>NUCLEOTIDE SEQUENCE [LARGE SCALE GENOMIC DNA]</scope>
    <source>
        <strain evidence="14 15">YIC-827</strain>
    </source>
</reference>
<protein>
    <submittedName>
        <fullName evidence="14">tRNA nucleotidyltransferase</fullName>
    </submittedName>
</protein>
<name>A0ABU9MTJ4_9GAMM</name>
<evidence type="ECO:0000256" key="3">
    <source>
        <dbReference type="ARBA" id="ARBA00022694"/>
    </source>
</evidence>
<accession>A0ABU9MTJ4</accession>
<comment type="similarity">
    <text evidence="11">Belongs to the tRNA nucleotidyltransferase/poly(A) polymerase family.</text>
</comment>
<dbReference type="EMBL" id="JBCGCU010000001">
    <property type="protein sequence ID" value="MEM0514151.1"/>
    <property type="molecule type" value="Genomic_DNA"/>
</dbReference>
<dbReference type="InterPro" id="IPR043519">
    <property type="entry name" value="NT_sf"/>
</dbReference>
<comment type="cofactor">
    <cofactor evidence="1">
        <name>Mg(2+)</name>
        <dbReference type="ChEBI" id="CHEBI:18420"/>
    </cofactor>
</comment>
<dbReference type="SUPFAM" id="SSF81891">
    <property type="entry name" value="Poly A polymerase C-terminal region-like"/>
    <property type="match status" value="1"/>
</dbReference>
<organism evidence="14 15">
    <name type="scientific">Pseudoalteromonas qingdaonensis</name>
    <dbReference type="NCBI Taxonomy" id="3131913"/>
    <lineage>
        <taxon>Bacteria</taxon>
        <taxon>Pseudomonadati</taxon>
        <taxon>Pseudomonadota</taxon>
        <taxon>Gammaproteobacteria</taxon>
        <taxon>Alteromonadales</taxon>
        <taxon>Pseudoalteromonadaceae</taxon>
        <taxon>Pseudoalteromonas</taxon>
    </lineage>
</organism>
<evidence type="ECO:0000256" key="5">
    <source>
        <dbReference type="ARBA" id="ARBA00022723"/>
    </source>
</evidence>
<feature type="domain" description="tRNA nucleotidyltransferase/poly(A) polymerase RNA and SrmB- binding" evidence="13">
    <location>
        <begin position="149"/>
        <end position="211"/>
    </location>
</feature>
<dbReference type="Proteomes" id="UP001447008">
    <property type="component" value="Unassembled WGS sequence"/>
</dbReference>
<comment type="caution">
    <text evidence="14">The sequence shown here is derived from an EMBL/GenBank/DDBJ whole genome shotgun (WGS) entry which is preliminary data.</text>
</comment>
<dbReference type="Gene3D" id="3.30.460.10">
    <property type="entry name" value="Beta Polymerase, domain 2"/>
    <property type="match status" value="1"/>
</dbReference>
<dbReference type="InterPro" id="IPR032828">
    <property type="entry name" value="PolyA_RNA-bd"/>
</dbReference>
<keyword evidence="2 11" id="KW-0808">Transferase</keyword>
<dbReference type="SUPFAM" id="SSF81301">
    <property type="entry name" value="Nucleotidyltransferase"/>
    <property type="match status" value="1"/>
</dbReference>
<keyword evidence="10 11" id="KW-0694">RNA-binding</keyword>
<evidence type="ECO:0000256" key="4">
    <source>
        <dbReference type="ARBA" id="ARBA00022695"/>
    </source>
</evidence>
<dbReference type="PANTHER" id="PTHR47545:SF1">
    <property type="entry name" value="MULTIFUNCTIONAL CCA PROTEIN"/>
    <property type="match status" value="1"/>
</dbReference>
<dbReference type="CDD" id="cd05398">
    <property type="entry name" value="NT_ClassII-CCAase"/>
    <property type="match status" value="1"/>
</dbReference>
<gene>
    <name evidence="14" type="ORF">WCN91_01625</name>
</gene>
<evidence type="ECO:0000256" key="1">
    <source>
        <dbReference type="ARBA" id="ARBA00001946"/>
    </source>
</evidence>
<keyword evidence="8" id="KW-0067">ATP-binding</keyword>
<dbReference type="Gene3D" id="1.10.3090.10">
    <property type="entry name" value="cca-adding enzyme, domain 2"/>
    <property type="match status" value="1"/>
</dbReference>
<evidence type="ECO:0000256" key="6">
    <source>
        <dbReference type="ARBA" id="ARBA00022741"/>
    </source>
</evidence>
<dbReference type="PANTHER" id="PTHR47545">
    <property type="entry name" value="MULTIFUNCTIONAL CCA PROTEIN"/>
    <property type="match status" value="1"/>
</dbReference>
<dbReference type="InterPro" id="IPR050124">
    <property type="entry name" value="tRNA_CCA-adding_enzyme"/>
</dbReference>
<evidence type="ECO:0000259" key="12">
    <source>
        <dbReference type="Pfam" id="PF01743"/>
    </source>
</evidence>
<evidence type="ECO:0000256" key="11">
    <source>
        <dbReference type="RuleBase" id="RU003953"/>
    </source>
</evidence>